<dbReference type="OrthoDB" id="5138986at2"/>
<dbReference type="RefSeq" id="WP_093611176.1">
    <property type="nucleotide sequence ID" value="NZ_FNFF01000006.1"/>
</dbReference>
<sequence>MTANLTRKAYDERLRTLSEGSVNVNFNAFTDIKWDDPEFAVDTSDPRWVLTSADALGAHPWYKEQPLDVQIRIGIWRWATIAKVGMQFENLLMRGALDYVYQLGNRNEEFRYLTHEITEETHHTQMFQELVNRTGVDTPGGKRWFRQLSRVLPLFGSLYPEAFFTGILAGEEPIDHLQKAALRSGEPVHPLPQRIMQIHIAEEARHISFAHEFLRLRVPRYGKARRGALSLLFPVIMRVLCDVIMIPDRKSAAEVGIPAWVVKEVFWKSEDGRKMLHDLFSDVRMLAEEIGLMNKASRPVWKALRIAGRPARFRGEPVPHAVTD</sequence>
<accession>A0A1G9ASQ3</accession>
<dbReference type="GO" id="GO:0016491">
    <property type="term" value="F:oxidoreductase activity"/>
    <property type="evidence" value="ECO:0007669"/>
    <property type="project" value="InterPro"/>
</dbReference>
<dbReference type="Gene3D" id="1.10.620.20">
    <property type="entry name" value="Ribonucleotide Reductase, subunit A"/>
    <property type="match status" value="1"/>
</dbReference>
<dbReference type="AlphaFoldDB" id="A0A1G9ASQ3"/>
<dbReference type="InterPro" id="IPR009078">
    <property type="entry name" value="Ferritin-like_SF"/>
</dbReference>
<name>A0A1G9ASQ3_9ACTN</name>
<dbReference type="Proteomes" id="UP000199155">
    <property type="component" value="Unassembled WGS sequence"/>
</dbReference>
<dbReference type="SUPFAM" id="SSF47240">
    <property type="entry name" value="Ferritin-like"/>
    <property type="match status" value="1"/>
</dbReference>
<dbReference type="EMBL" id="FNFF01000006">
    <property type="protein sequence ID" value="SDK30336.1"/>
    <property type="molecule type" value="Genomic_DNA"/>
</dbReference>
<gene>
    <name evidence="1" type="ORF">SAMN05421806_106132</name>
</gene>
<dbReference type="Pfam" id="PF11583">
    <property type="entry name" value="AurF"/>
    <property type="match status" value="1"/>
</dbReference>
<organism evidence="1 2">
    <name type="scientific">Streptomyces indicus</name>
    <dbReference type="NCBI Taxonomy" id="417292"/>
    <lineage>
        <taxon>Bacteria</taxon>
        <taxon>Bacillati</taxon>
        <taxon>Actinomycetota</taxon>
        <taxon>Actinomycetes</taxon>
        <taxon>Kitasatosporales</taxon>
        <taxon>Streptomycetaceae</taxon>
        <taxon>Streptomyces</taxon>
    </lineage>
</organism>
<dbReference type="InterPro" id="IPR025859">
    <property type="entry name" value="AurF/CmlI"/>
</dbReference>
<reference evidence="1 2" key="1">
    <citation type="submission" date="2016-10" db="EMBL/GenBank/DDBJ databases">
        <authorList>
            <person name="de Groot N.N."/>
        </authorList>
    </citation>
    <scope>NUCLEOTIDE SEQUENCE [LARGE SCALE GENOMIC DNA]</scope>
    <source>
        <strain evidence="1 2">CGMCC 4.5727</strain>
    </source>
</reference>
<evidence type="ECO:0000313" key="1">
    <source>
        <dbReference type="EMBL" id="SDK30336.1"/>
    </source>
</evidence>
<dbReference type="STRING" id="417292.SAMN05421806_106132"/>
<protein>
    <submittedName>
        <fullName evidence="1">p-aminobenzoate N-oxygenase AurF</fullName>
    </submittedName>
</protein>
<dbReference type="InterPro" id="IPR012348">
    <property type="entry name" value="RNR-like"/>
</dbReference>
<keyword evidence="2" id="KW-1185">Reference proteome</keyword>
<proteinExistence type="predicted"/>
<evidence type="ECO:0000313" key="2">
    <source>
        <dbReference type="Proteomes" id="UP000199155"/>
    </source>
</evidence>